<gene>
    <name evidence="1" type="ORF">HYALB_00012470</name>
</gene>
<evidence type="ECO:0000313" key="1">
    <source>
        <dbReference type="EMBL" id="CAG8978720.1"/>
    </source>
</evidence>
<accession>A0A9N9Q3V4</accession>
<keyword evidence="2" id="KW-1185">Reference proteome</keyword>
<organism evidence="1 2">
    <name type="scientific">Hymenoscyphus albidus</name>
    <dbReference type="NCBI Taxonomy" id="595503"/>
    <lineage>
        <taxon>Eukaryota</taxon>
        <taxon>Fungi</taxon>
        <taxon>Dikarya</taxon>
        <taxon>Ascomycota</taxon>
        <taxon>Pezizomycotina</taxon>
        <taxon>Leotiomycetes</taxon>
        <taxon>Helotiales</taxon>
        <taxon>Helotiaceae</taxon>
        <taxon>Hymenoscyphus</taxon>
    </lineage>
</organism>
<reference evidence="1" key="1">
    <citation type="submission" date="2021-07" db="EMBL/GenBank/DDBJ databases">
        <authorList>
            <person name="Durling M."/>
        </authorList>
    </citation>
    <scope>NUCLEOTIDE SEQUENCE</scope>
</reference>
<evidence type="ECO:0008006" key="3">
    <source>
        <dbReference type="Google" id="ProtNLM"/>
    </source>
</evidence>
<dbReference type="Gene3D" id="3.30.710.10">
    <property type="entry name" value="Potassium Channel Kv1.1, Chain A"/>
    <property type="match status" value="1"/>
</dbReference>
<dbReference type="EMBL" id="CAJVRM010000274">
    <property type="protein sequence ID" value="CAG8978720.1"/>
    <property type="molecule type" value="Genomic_DNA"/>
</dbReference>
<dbReference type="AlphaFoldDB" id="A0A9N9Q3V4"/>
<dbReference type="CDD" id="cd18186">
    <property type="entry name" value="BTB_POZ_ZBTB_KLHL-like"/>
    <property type="match status" value="1"/>
</dbReference>
<proteinExistence type="predicted"/>
<evidence type="ECO:0000313" key="2">
    <source>
        <dbReference type="Proteomes" id="UP000701801"/>
    </source>
</evidence>
<sequence>LNRVTSSNRKAIFDGDCIRGSWIWGGWRRATKLWQCSYLSPLITIVVGPPAHQVTFYIHQDKLIPIPFFQAALRPDAFIEGEQRKIHFEEEKPEVFGRFVEYLYEEDFFPRYKEGPSGGSVCLELESHVQSMLPWREPELYCEKHHISGLVCGTFAASEASYPIFEHLVLVICLAERYCCFETLGLIALGKMLLLPMGPKEFSCLIKHVLKSIPETNRTVYELLERKLRLFRPCLAHCEFFRDLERSDDNILLRGLLRLMNKFDPLKQLVPYTILYCLAVCHRDITVQECVGRTLYGTTFGPQGRPFGAAFKGQVLVTDGLVKGKEKLFIGGSAEADEDSWLSYPSSAFYLLNGDDWSPEEETEEMEETE</sequence>
<protein>
    <recommendedName>
        <fullName evidence="3">BTB domain-containing protein</fullName>
    </recommendedName>
</protein>
<comment type="caution">
    <text evidence="1">The sequence shown here is derived from an EMBL/GenBank/DDBJ whole genome shotgun (WGS) entry which is preliminary data.</text>
</comment>
<name>A0A9N9Q3V4_9HELO</name>
<dbReference type="OrthoDB" id="6359816at2759"/>
<dbReference type="Proteomes" id="UP000701801">
    <property type="component" value="Unassembled WGS sequence"/>
</dbReference>
<dbReference type="PANTHER" id="PTHR47843">
    <property type="entry name" value="BTB DOMAIN-CONTAINING PROTEIN-RELATED"/>
    <property type="match status" value="1"/>
</dbReference>
<feature type="non-terminal residue" evidence="1">
    <location>
        <position position="370"/>
    </location>
</feature>
<dbReference type="InterPro" id="IPR011333">
    <property type="entry name" value="SKP1/BTB/POZ_sf"/>
</dbReference>